<gene>
    <name evidence="1" type="ORF">CN97_00785</name>
</gene>
<dbReference type="eggNOG" id="COG3566">
    <property type="taxonomic scope" value="Bacteria"/>
</dbReference>
<dbReference type="EMBL" id="JGYG01000010">
    <property type="protein sequence ID" value="KFI27746.1"/>
    <property type="molecule type" value="Genomic_DNA"/>
</dbReference>
<name>A0A086Y0E6_9RHOB</name>
<dbReference type="STRING" id="195105.CN97_00785"/>
<dbReference type="Proteomes" id="UP000028826">
    <property type="component" value="Unassembled WGS sequence"/>
</dbReference>
<dbReference type="OrthoDB" id="6504138at2"/>
<organism evidence="1 2">
    <name type="scientific">Haematobacter massiliensis</name>
    <dbReference type="NCBI Taxonomy" id="195105"/>
    <lineage>
        <taxon>Bacteria</taxon>
        <taxon>Pseudomonadati</taxon>
        <taxon>Pseudomonadota</taxon>
        <taxon>Alphaproteobacteria</taxon>
        <taxon>Rhodobacterales</taxon>
        <taxon>Paracoccaceae</taxon>
        <taxon>Haematobacter</taxon>
    </lineage>
</organism>
<evidence type="ECO:0000313" key="1">
    <source>
        <dbReference type="EMBL" id="KFI27746.1"/>
    </source>
</evidence>
<dbReference type="AlphaFoldDB" id="A0A086Y0E6"/>
<proteinExistence type="predicted"/>
<dbReference type="RefSeq" id="WP_035712911.1">
    <property type="nucleotide sequence ID" value="NZ_JGYG01000010.1"/>
</dbReference>
<comment type="caution">
    <text evidence="1">The sequence shown here is derived from an EMBL/GenBank/DDBJ whole genome shotgun (WGS) entry which is preliminary data.</text>
</comment>
<reference evidence="1 2" key="1">
    <citation type="submission" date="2014-03" db="EMBL/GenBank/DDBJ databases">
        <title>Genome of Haematobacter massiliensis CCUG 47968.</title>
        <authorList>
            <person name="Wang D."/>
            <person name="Wang G."/>
        </authorList>
    </citation>
    <scope>NUCLEOTIDE SEQUENCE [LARGE SCALE GENOMIC DNA]</scope>
    <source>
        <strain evidence="1 2">CCUG 47968</strain>
    </source>
</reference>
<evidence type="ECO:0000313" key="2">
    <source>
        <dbReference type="Proteomes" id="UP000028826"/>
    </source>
</evidence>
<sequence length="378" mass="40180">MKTVRVNIKATANTSAIRREKRGGRDKIIVPSATLPDGAVMNGIMYPAEEIEKGYATLDQTPAPLGHPTLDGQFVSASHTEAVIRNGIGAYNENVRRANGRVFLDKVIDVEFAGRTEPGKALLKAIENGEAIHTSTGLLLELENAPTGAGYKYIARNMFFDHDAILLDEAGAATPEQGVGMMVNKAADKDGNEIEVVNSALDEAERELDWAAEYAARAVDKLERAPLIERIKAAILEAVGVKPEKTGESATNQEMDMTVSKEQFDELSGEVKSLSKALSDQQAMLGTTIGEAVANAMKPLIDAQAAATNAQNAKDDEEKAALVEAVVNAGVMDKEAAEELSLDALRRQKTRTGNAAGMFAGNFKPNAAGAGFKAPEGD</sequence>
<accession>A0A086Y0E6</accession>
<protein>
    <recommendedName>
        <fullName evidence="3">DUF2213 domain-containing protein</fullName>
    </recommendedName>
</protein>
<evidence type="ECO:0008006" key="3">
    <source>
        <dbReference type="Google" id="ProtNLM"/>
    </source>
</evidence>
<keyword evidence="2" id="KW-1185">Reference proteome</keyword>